<gene>
    <name evidence="2" type="ORF">DCF82_07845</name>
    <name evidence="3" type="ORF">F6453_2425</name>
</gene>
<name>A0A350RS13_MARNT</name>
<comment type="caution">
    <text evidence="2">The sequence shown here is derived from an EMBL/GenBank/DDBJ whole genome shotgun (WGS) entry which is preliminary data.</text>
</comment>
<dbReference type="PROSITE" id="PS51257">
    <property type="entry name" value="PROKAR_LIPOPROTEIN"/>
    <property type="match status" value="1"/>
</dbReference>
<keyword evidence="1" id="KW-0175">Coiled coil</keyword>
<dbReference type="RefSeq" id="WP_153740972.1">
    <property type="nucleotide sequence ID" value="NZ_CAXEXJ010000028.1"/>
</dbReference>
<evidence type="ECO:0000313" key="5">
    <source>
        <dbReference type="Proteomes" id="UP000469950"/>
    </source>
</evidence>
<dbReference type="Proteomes" id="UP000469950">
    <property type="component" value="Unassembled WGS sequence"/>
</dbReference>
<dbReference type="AlphaFoldDB" id="A0A350RS13"/>
<evidence type="ECO:0000313" key="2">
    <source>
        <dbReference type="EMBL" id="HAC27709.1"/>
    </source>
</evidence>
<evidence type="ECO:0000313" key="3">
    <source>
        <dbReference type="EMBL" id="KAE8545094.1"/>
    </source>
</evidence>
<reference evidence="3 5" key="2">
    <citation type="submission" date="2019-10" db="EMBL/GenBank/DDBJ databases">
        <title>Draft genome sequence of Marinobacter hydrocarbonoclasticus NCT7M from the microbiome of the marine copepod.</title>
        <authorList>
            <person name="Nuttall R."/>
            <person name="Sharma G."/>
            <person name="Moisander P."/>
        </authorList>
    </citation>
    <scope>NUCLEOTIDE SEQUENCE [LARGE SCALE GENOMIC DNA]</scope>
    <source>
        <strain evidence="3 5">NCT7M</strain>
    </source>
</reference>
<dbReference type="EMBL" id="DLYI01000099">
    <property type="protein sequence ID" value="HAC27709.1"/>
    <property type="molecule type" value="Genomic_DNA"/>
</dbReference>
<proteinExistence type="predicted"/>
<feature type="coiled-coil region" evidence="1">
    <location>
        <begin position="210"/>
        <end position="280"/>
    </location>
</feature>
<sequence length="284" mass="32146">MKYVLFPFLVFSVLMATGCSRPESPQEVSEAFWQAVLEEDAEAAADYSTLVDEAAFDGFEQQWQNVSIEWGRVVIDDNLARVTTTLSGLEGQNEATESLTYLVRKGDDWLVDYYRTGDALKQGPVWGSLVGQLEKLGEDLKSRWANQSDEMAVELERLGRELQQQAQSMNEDMSALPEEYGDQLSQHLEELSESLREALKSTPSATPQDRRTLNETVIRLEDQREQLSEVNLKTLAESTATAAEAQLQLGELSEEFAAYKAEWRQRVVDMQAEMAEFLENLKTR</sequence>
<reference evidence="2 4" key="1">
    <citation type="journal article" date="2018" name="Nat. Biotechnol.">
        <title>A standardized bacterial taxonomy based on genome phylogeny substantially revises the tree of life.</title>
        <authorList>
            <person name="Parks D.H."/>
            <person name="Chuvochina M."/>
            <person name="Waite D.W."/>
            <person name="Rinke C."/>
            <person name="Skarshewski A."/>
            <person name="Chaumeil P.A."/>
            <person name="Hugenholtz P."/>
        </authorList>
    </citation>
    <scope>NUCLEOTIDE SEQUENCE [LARGE SCALE GENOMIC DNA]</scope>
    <source>
        <strain evidence="2">UBA9049</strain>
    </source>
</reference>
<dbReference type="Proteomes" id="UP000261325">
    <property type="component" value="Unassembled WGS sequence"/>
</dbReference>
<dbReference type="EMBL" id="WBMP01000010">
    <property type="protein sequence ID" value="KAE8545094.1"/>
    <property type="molecule type" value="Genomic_DNA"/>
</dbReference>
<organism evidence="2 4">
    <name type="scientific">Marinobacter nauticus</name>
    <name type="common">Marinobacter hydrocarbonoclasticus</name>
    <name type="synonym">Marinobacter aquaeolei</name>
    <dbReference type="NCBI Taxonomy" id="2743"/>
    <lineage>
        <taxon>Bacteria</taxon>
        <taxon>Pseudomonadati</taxon>
        <taxon>Pseudomonadota</taxon>
        <taxon>Gammaproteobacteria</taxon>
        <taxon>Pseudomonadales</taxon>
        <taxon>Marinobacteraceae</taxon>
        <taxon>Marinobacter</taxon>
    </lineage>
</organism>
<evidence type="ECO:0000313" key="4">
    <source>
        <dbReference type="Proteomes" id="UP000261325"/>
    </source>
</evidence>
<protein>
    <submittedName>
        <fullName evidence="2">Uncharacterized protein</fullName>
    </submittedName>
</protein>
<evidence type="ECO:0000256" key="1">
    <source>
        <dbReference type="SAM" id="Coils"/>
    </source>
</evidence>
<accession>A0A350RS13</accession>
<dbReference type="Gene3D" id="1.20.120.20">
    <property type="entry name" value="Apolipoprotein"/>
    <property type="match status" value="1"/>
</dbReference>